<evidence type="ECO:0000256" key="1">
    <source>
        <dbReference type="SAM" id="Coils"/>
    </source>
</evidence>
<feature type="compositionally biased region" description="Polar residues" evidence="2">
    <location>
        <begin position="2216"/>
        <end position="2225"/>
    </location>
</feature>
<feature type="region of interest" description="Disordered" evidence="2">
    <location>
        <begin position="451"/>
        <end position="480"/>
    </location>
</feature>
<dbReference type="PANTHER" id="PTHR33331:SF13">
    <property type="entry name" value="COILED-COIL DOMAIN CONTAINING 162"/>
    <property type="match status" value="1"/>
</dbReference>
<feature type="domain" description="DUF4549" evidence="3">
    <location>
        <begin position="20"/>
        <end position="146"/>
    </location>
</feature>
<keyword evidence="1" id="KW-0175">Coiled coil</keyword>
<dbReference type="InterPro" id="IPR029376">
    <property type="entry name" value="DUF4549"/>
</dbReference>
<dbReference type="InterPro" id="IPR040401">
    <property type="entry name" value="CCDC162"/>
</dbReference>
<feature type="region of interest" description="Disordered" evidence="2">
    <location>
        <begin position="2203"/>
        <end position="2225"/>
    </location>
</feature>
<sequence>MPIWTHELDTHLVQTEERAELEKIEQQILLEYNEIKSEIEDNDLRYNLTFTRPFSSYLIPKDPSHLARERRVYFERLAHVRTVPDVLFLCDELTSELDTCTSISSDFTSESLPLLLQAFYLKRLTSLTYAKTLHSVRWKRFCRQQIQFIQVEQQFKERSARILAEFNDALQRSQRLSSIRETLLAPAATSSKNINQPVISDDYVAYVRYLVAHYRGQRYFDQLSHLIRISHFKFRTRLSGDTQSLTINLHSPISPFQTTATFNQIPSIELDQKQTLERLDVLFGFYSLPLDSSKIHTSGDEMELYANIVRYYRTIFLEQEKRRPTILYDSAKPKVIAQARQSSSCQLIKAAAWVDFVKIKPERDPQRERDYWRYVKGGKNDELLMRIVQFINVRNADKAASILKQYLLAVKVKKSNALKQVLETSAKNPTQATAMTDIFWKNVFDVNLTDGTSQGADREKDNSDNDDLQDSFDFRDASTRSSRHMKRDEFNYLETLQKLGLDDTTGQDRDSDAENNDASESYGLQLSYITLRLLRIRTLRDRCLHEFNYLRSIQRTLTIYEQRLTMTSKGKQFHSVEQRFSHNIPHTYLFDTPHECTIDTLTYMQSGEHVENNEDYAHEITVENDGSIVHVQDSSGLHIIYDCAFEDVNELEQEMISIGSYFIEKASLKNFKDSDFMRKIDRFEILYNLWEHELNYLQYKRKIVDCFYEIYQHTFDHDERHLIAQIIIDISARRPRIDFRNDDYFYHSYTLEIRLLEQYLSLIREYLDRHVTGMRQITENILDSTDYGSYFSAARSQSSPPIYLSVSKIRSYYLFEFLESLSSLTRLPHILKQSLNELTEYEQLQRPTHLSLTERLLFEVEYLDDILQTYKQLDQPGSMFSSNHQRDIFNTFYGDHPTMMGKFAYEILKQVDETRTTKKEQYEKYMKLQTTLLELLTLRYRLIRSACESEILTKIYKQQLDVMSIDHSHLFLRYVQMEFAQPRNLPNTDNDYDNESSNVADGRLDKITGQQHLLFAAQEVDEGTIIRINFRQKDQWLILINDGEDAINNLKVALRLQLMHNHLVYTAVLQHRLAIVCITQQLQSIRVDSGLEQAKTPPTGKRQTSEEKMSRVITAKRIYLYYRKSNSMTDFDGRLFNPILKNFLASTKSTDQPNTLLNNVLYERAQRKLFRDHYFVSIQFEKLPCRDRMLNEFLRKRELKPLQYQQPRELEKLKRSVLHAFIDRVHQRNTMILVRLQIVQSYLSLTHLINQFPLTSRTHFMWHKPTPPPLPKSTLTASSGDQPDSASSTPLLTNALTTNGYQHRPKMIFNETGTDLVNLWYIPSFIEQLTMFKNARLSVEELEMRLRNVLRIVSSLNDLIHVVIGYAQLNNATSNSEQRFNDRAGDLTAFDQSGELASELHEIQREIDSSPSVELSKIADLLEAKRRLTIFQIYYAISCLIPRCFLVGKQQAAFYLVHSRSKAILKQFTSDYHKLRPIYTILPNPLLPSQALTKRLYPWTVHEYEYNVNSKRLWWPKYDLIDLIHVSLIGLKSPELTLANSELVSMNVMLQNIDEVISRRTAMNQMGTILRRKEVAMGDHLAKYLYLELYIIECIRLEMVRNAWSTVKLNVMEIDTLKTFEDAFASFRDEIRSPVLRQLATAVGYSSFYNDFPAALVTGKLAPDVTEYECNHGLIMRILVELEGKFMMNDTLKRFKRERTLVISERLREENSLPTDLWKKQLFTENFSVLRPHILDDFAKLLANYEYKDEQATLNSTVTSEEPDHDTTILSSTGLNTSRTSDIYCIRRSDLELCLKELGTRLMQRERDNYTNYSYYYESLLFNTRQLVGLRENEIKSLRSQVQDQQFTVEVESQLLTLSTYFDLINELIHLRTVNAQLQNDKQLRFDKELHRIRDRFQSINEQLLNTNLLLRSRFEQYREQLYNSTITIIQQIRTEIYTMARAKLTSDAKSIIDQQHTVQTKLIHSLQDEIHRNEDKHMSETYQHERTWQKEQIELEKTIGQLQYELNRYQKRYVYKTTQQIEEIQTLKKSNNYLRKRIVSNENQYKKIFETENKSENKANLERDDDLRQAINQKQIIETRLRWMQEQSNQLVLKDHELEKKTSEYERENRAMRLSQTYVKRDLLQTKKKLEQERTLKIDAFQQVETLRTNLNELEEEFEQIVLNDGANSLVSVSIAPPPSRTLGSSRPITPYQTLLTRNRPMTSNAPYQRDKQRFTNSRSRCCSTTPTKRIQTANVHIEKITPLTEELLSNLGASTTPATSSIRMLRIKSAKT</sequence>
<dbReference type="Proteomes" id="UP000663887">
    <property type="component" value="Unassembled WGS sequence"/>
</dbReference>
<comment type="caution">
    <text evidence="4">The sequence shown here is derived from an EMBL/GenBank/DDBJ whole genome shotgun (WGS) entry which is preliminary data.</text>
</comment>
<dbReference type="PANTHER" id="PTHR33331">
    <property type="entry name" value="COILED-COIL DOMAIN-CONTAINING PROTEIN 162"/>
    <property type="match status" value="1"/>
</dbReference>
<reference evidence="4" key="1">
    <citation type="submission" date="2021-02" db="EMBL/GenBank/DDBJ databases">
        <authorList>
            <person name="Nowell W R."/>
        </authorList>
    </citation>
    <scope>NUCLEOTIDE SEQUENCE</scope>
</reference>
<evidence type="ECO:0000313" key="4">
    <source>
        <dbReference type="EMBL" id="CAF2133179.1"/>
    </source>
</evidence>
<feature type="region of interest" description="Disordered" evidence="2">
    <location>
        <begin position="1271"/>
        <end position="1291"/>
    </location>
</feature>
<dbReference type="EMBL" id="CAJNRG010011520">
    <property type="protein sequence ID" value="CAF2133179.1"/>
    <property type="molecule type" value="Genomic_DNA"/>
</dbReference>
<dbReference type="Pfam" id="PF15082">
    <property type="entry name" value="DUF4549"/>
    <property type="match status" value="1"/>
</dbReference>
<evidence type="ECO:0000259" key="3">
    <source>
        <dbReference type="Pfam" id="PF15082"/>
    </source>
</evidence>
<evidence type="ECO:0000313" key="5">
    <source>
        <dbReference type="Proteomes" id="UP000663887"/>
    </source>
</evidence>
<evidence type="ECO:0000256" key="2">
    <source>
        <dbReference type="SAM" id="MobiDB-lite"/>
    </source>
</evidence>
<name>A0A816WGV7_9BILA</name>
<feature type="compositionally biased region" description="Polar residues" evidence="2">
    <location>
        <begin position="1280"/>
        <end position="1291"/>
    </location>
</feature>
<accession>A0A816WGV7</accession>
<proteinExistence type="predicted"/>
<gene>
    <name evidence="4" type="ORF">XDN619_LOCUS25131</name>
</gene>
<protein>
    <recommendedName>
        <fullName evidence="3">DUF4549 domain-containing protein</fullName>
    </recommendedName>
</protein>
<feature type="coiled-coil region" evidence="1">
    <location>
        <begin position="2138"/>
        <end position="2165"/>
    </location>
</feature>
<organism evidence="4 5">
    <name type="scientific">Rotaria magnacalcarata</name>
    <dbReference type="NCBI Taxonomy" id="392030"/>
    <lineage>
        <taxon>Eukaryota</taxon>
        <taxon>Metazoa</taxon>
        <taxon>Spiralia</taxon>
        <taxon>Gnathifera</taxon>
        <taxon>Rotifera</taxon>
        <taxon>Eurotatoria</taxon>
        <taxon>Bdelloidea</taxon>
        <taxon>Philodinida</taxon>
        <taxon>Philodinidae</taxon>
        <taxon>Rotaria</taxon>
    </lineage>
</organism>